<dbReference type="InterPro" id="IPR000794">
    <property type="entry name" value="Beta-ketoacyl_synthase"/>
</dbReference>
<name>A0A1H3NR96_9PSEU</name>
<dbReference type="SMART" id="SM00825">
    <property type="entry name" value="PKS_KS"/>
    <property type="match status" value="1"/>
</dbReference>
<accession>A0A1H3NR96</accession>
<dbReference type="PANTHER" id="PTHR11712:SF336">
    <property type="entry name" value="3-OXOACYL-[ACYL-CARRIER-PROTEIN] SYNTHASE, MITOCHONDRIAL"/>
    <property type="match status" value="1"/>
</dbReference>
<reference evidence="5 6" key="1">
    <citation type="submission" date="2016-10" db="EMBL/GenBank/DDBJ databases">
        <authorList>
            <person name="de Groot N.N."/>
        </authorList>
    </citation>
    <scope>NUCLEOTIDE SEQUENCE [LARGE SCALE GENOMIC DNA]</scope>
    <source>
        <strain evidence="5 6">CPCC 202699</strain>
    </source>
</reference>
<dbReference type="Pfam" id="PF02801">
    <property type="entry name" value="Ketoacyl-synt_C"/>
    <property type="match status" value="1"/>
</dbReference>
<dbReference type="GO" id="GO:0004315">
    <property type="term" value="F:3-oxoacyl-[acyl-carrier-protein] synthase activity"/>
    <property type="evidence" value="ECO:0007669"/>
    <property type="project" value="TreeGrafter"/>
</dbReference>
<dbReference type="AlphaFoldDB" id="A0A1H3NR96"/>
<organism evidence="5 6">
    <name type="scientific">Amycolatopsis xylanica</name>
    <dbReference type="NCBI Taxonomy" id="589385"/>
    <lineage>
        <taxon>Bacteria</taxon>
        <taxon>Bacillati</taxon>
        <taxon>Actinomycetota</taxon>
        <taxon>Actinomycetes</taxon>
        <taxon>Pseudonocardiales</taxon>
        <taxon>Pseudonocardiaceae</taxon>
        <taxon>Amycolatopsis</taxon>
    </lineage>
</organism>
<dbReference type="Gene3D" id="3.40.47.10">
    <property type="match status" value="2"/>
</dbReference>
<proteinExistence type="inferred from homology"/>
<dbReference type="PROSITE" id="PS52004">
    <property type="entry name" value="KS3_2"/>
    <property type="match status" value="1"/>
</dbReference>
<sequence length="522" mass="53403">MTHGIAITGIALATGFGLSAEDTWHRVALGETAVHAAGRFGGAYVAELTEQDTLWALAQRLPVDDLPPGTGITLGTNGAPETAWRTGFPYAALDPIVAKLGLDGPRAIFGTGCVASANALCHAVDLLRAGRVPAMLVGGIDLLNVTTMATFSSWKALDTEPSGPYSRSGGVNLGEGAAFLLLEADPGDKEVIAYVNGYGMTADAFHITAPPPSGEGLFRAMRLALRDAGVTPAEVDYVNGHGTGTPANDRAELTALRSLFGSGGPPLSSSKPQLGHTLGAAGVVEAAITAFAIRDSKLPPTINLDPERMPGWDVVPGTARPAKVDVAVTNSIAFGGANCVLVLGREPAADPGLGIREVSTVGSATVPDAEAAQGNFPRAYASRVDELGALSLAAAHLAWADAGFTAENRPDPDRSGLVLATADGPLSTIEELHAARERDELHLISPVTAPNIVASVTAGYVSLTLGLKGPLSAVTSGQASEEVALDHATNLLTTGRADVMLVVTADERGPGARARVLKGEPL</sequence>
<evidence type="ECO:0000256" key="1">
    <source>
        <dbReference type="ARBA" id="ARBA00008467"/>
    </source>
</evidence>
<keyword evidence="2 3" id="KW-0808">Transferase</keyword>
<evidence type="ECO:0000256" key="2">
    <source>
        <dbReference type="ARBA" id="ARBA00022679"/>
    </source>
</evidence>
<dbReference type="InterPro" id="IPR016039">
    <property type="entry name" value="Thiolase-like"/>
</dbReference>
<feature type="domain" description="Ketosynthase family 3 (KS3)" evidence="4">
    <location>
        <begin position="2"/>
        <end position="345"/>
    </location>
</feature>
<evidence type="ECO:0000256" key="3">
    <source>
        <dbReference type="RuleBase" id="RU003694"/>
    </source>
</evidence>
<dbReference type="PANTHER" id="PTHR11712">
    <property type="entry name" value="POLYKETIDE SYNTHASE-RELATED"/>
    <property type="match status" value="1"/>
</dbReference>
<protein>
    <submittedName>
        <fullName evidence="5">3-oxoacyl-[acyl-carrier-protein] synthase II</fullName>
    </submittedName>
</protein>
<evidence type="ECO:0000313" key="5">
    <source>
        <dbReference type="EMBL" id="SDY91200.1"/>
    </source>
</evidence>
<evidence type="ECO:0000313" key="6">
    <source>
        <dbReference type="Proteomes" id="UP000199515"/>
    </source>
</evidence>
<gene>
    <name evidence="5" type="ORF">SAMN05421504_107415</name>
</gene>
<dbReference type="STRING" id="589385.SAMN05421504_107415"/>
<comment type="similarity">
    <text evidence="1 3">Belongs to the thiolase-like superfamily. Beta-ketoacyl-ACP synthases family.</text>
</comment>
<dbReference type="InterPro" id="IPR020841">
    <property type="entry name" value="PKS_Beta-ketoAc_synthase_dom"/>
</dbReference>
<dbReference type="Pfam" id="PF00109">
    <property type="entry name" value="ketoacyl-synt"/>
    <property type="match status" value="2"/>
</dbReference>
<dbReference type="SUPFAM" id="SSF53901">
    <property type="entry name" value="Thiolase-like"/>
    <property type="match status" value="3"/>
</dbReference>
<dbReference type="OrthoDB" id="9808669at2"/>
<dbReference type="InterPro" id="IPR014030">
    <property type="entry name" value="Ketoacyl_synth_N"/>
</dbReference>
<keyword evidence="6" id="KW-1185">Reference proteome</keyword>
<dbReference type="EMBL" id="FNON01000007">
    <property type="protein sequence ID" value="SDY91200.1"/>
    <property type="molecule type" value="Genomic_DNA"/>
</dbReference>
<dbReference type="Proteomes" id="UP000199515">
    <property type="component" value="Unassembled WGS sequence"/>
</dbReference>
<dbReference type="RefSeq" id="WP_091294978.1">
    <property type="nucleotide sequence ID" value="NZ_FNON01000007.1"/>
</dbReference>
<dbReference type="InterPro" id="IPR014031">
    <property type="entry name" value="Ketoacyl_synth_C"/>
</dbReference>
<dbReference type="GO" id="GO:0006633">
    <property type="term" value="P:fatty acid biosynthetic process"/>
    <property type="evidence" value="ECO:0007669"/>
    <property type="project" value="TreeGrafter"/>
</dbReference>
<evidence type="ECO:0000259" key="4">
    <source>
        <dbReference type="PROSITE" id="PS52004"/>
    </source>
</evidence>